<evidence type="ECO:0000256" key="5">
    <source>
        <dbReference type="ARBA" id="ARBA00022884"/>
    </source>
</evidence>
<dbReference type="Pfam" id="PF26253">
    <property type="entry name" value="RdRP_head"/>
    <property type="match status" value="1"/>
</dbReference>
<dbReference type="SUPFAM" id="SSF54928">
    <property type="entry name" value="RNA-binding domain, RBD"/>
    <property type="match status" value="1"/>
</dbReference>
<evidence type="ECO:0000256" key="7">
    <source>
        <dbReference type="ARBA" id="ARBA00048744"/>
    </source>
</evidence>
<keyword evidence="3 9" id="KW-0808">Transferase</keyword>
<proteinExistence type="inferred from homology"/>
<feature type="domain" description="RRM" evidence="10">
    <location>
        <begin position="45"/>
        <end position="120"/>
    </location>
</feature>
<dbReference type="InterPro" id="IPR012677">
    <property type="entry name" value="Nucleotide-bd_a/b_plait_sf"/>
</dbReference>
<reference evidence="11 12" key="1">
    <citation type="submission" date="2018-08" db="EMBL/GenBank/DDBJ databases">
        <title>Genome and evolution of the arbuscular mycorrhizal fungus Diversispora epigaea (formerly Glomus versiforme) and its bacterial endosymbionts.</title>
        <authorList>
            <person name="Sun X."/>
            <person name="Fei Z."/>
            <person name="Harrison M."/>
        </authorList>
    </citation>
    <scope>NUCLEOTIDE SEQUENCE [LARGE SCALE GENOMIC DNA]</scope>
    <source>
        <strain evidence="11 12">IT104</strain>
    </source>
</reference>
<comment type="catalytic activity">
    <reaction evidence="7 9">
        <text>RNA(n) + a ribonucleoside 5'-triphosphate = RNA(n+1) + diphosphate</text>
        <dbReference type="Rhea" id="RHEA:21248"/>
        <dbReference type="Rhea" id="RHEA-COMP:14527"/>
        <dbReference type="Rhea" id="RHEA-COMP:17342"/>
        <dbReference type="ChEBI" id="CHEBI:33019"/>
        <dbReference type="ChEBI" id="CHEBI:61557"/>
        <dbReference type="ChEBI" id="CHEBI:140395"/>
        <dbReference type="EC" id="2.7.7.48"/>
    </reaction>
</comment>
<organism evidence="11 12">
    <name type="scientific">Diversispora epigaea</name>
    <dbReference type="NCBI Taxonomy" id="1348612"/>
    <lineage>
        <taxon>Eukaryota</taxon>
        <taxon>Fungi</taxon>
        <taxon>Fungi incertae sedis</taxon>
        <taxon>Mucoromycota</taxon>
        <taxon>Glomeromycotina</taxon>
        <taxon>Glomeromycetes</taxon>
        <taxon>Diversisporales</taxon>
        <taxon>Diversisporaceae</taxon>
        <taxon>Diversispora</taxon>
    </lineage>
</organism>
<dbReference type="PANTHER" id="PTHR23079:SF55">
    <property type="entry name" value="RNA-DIRECTED RNA POLYMERASE"/>
    <property type="match status" value="1"/>
</dbReference>
<dbReference type="InterPro" id="IPR058752">
    <property type="entry name" value="RDRP_C_head"/>
</dbReference>
<accession>A0A397IG03</accession>
<comment type="caution">
    <text evidence="11">The sequence shown here is derived from an EMBL/GenBank/DDBJ whole genome shotgun (WGS) entry which is preliminary data.</text>
</comment>
<evidence type="ECO:0000256" key="6">
    <source>
        <dbReference type="ARBA" id="ARBA00023158"/>
    </source>
</evidence>
<evidence type="ECO:0000256" key="9">
    <source>
        <dbReference type="RuleBase" id="RU363098"/>
    </source>
</evidence>
<evidence type="ECO:0000256" key="2">
    <source>
        <dbReference type="ARBA" id="ARBA00022484"/>
    </source>
</evidence>
<keyword evidence="5 8" id="KW-0694">RNA-binding</keyword>
<dbReference type="GO" id="GO:0030422">
    <property type="term" value="P:siRNA processing"/>
    <property type="evidence" value="ECO:0007669"/>
    <property type="project" value="TreeGrafter"/>
</dbReference>
<evidence type="ECO:0000313" key="12">
    <source>
        <dbReference type="Proteomes" id="UP000266861"/>
    </source>
</evidence>
<keyword evidence="2 9" id="KW-0696">RNA-directed RNA polymerase</keyword>
<keyword evidence="4 9" id="KW-0548">Nucleotidyltransferase</keyword>
<name>A0A397IG03_9GLOM</name>
<evidence type="ECO:0000256" key="3">
    <source>
        <dbReference type="ARBA" id="ARBA00022679"/>
    </source>
</evidence>
<dbReference type="Pfam" id="PF05183">
    <property type="entry name" value="RdRP"/>
    <property type="match status" value="1"/>
</dbReference>
<comment type="similarity">
    <text evidence="1 9">Belongs to the RdRP family.</text>
</comment>
<dbReference type="OrthoDB" id="6513042at2759"/>
<dbReference type="PANTHER" id="PTHR23079">
    <property type="entry name" value="RNA-DEPENDENT RNA POLYMERASE"/>
    <property type="match status" value="1"/>
</dbReference>
<dbReference type="Gene3D" id="3.30.70.330">
    <property type="match status" value="1"/>
</dbReference>
<dbReference type="GO" id="GO:0031380">
    <property type="term" value="C:nuclear RNA-directed RNA polymerase complex"/>
    <property type="evidence" value="ECO:0007669"/>
    <property type="project" value="TreeGrafter"/>
</dbReference>
<dbReference type="GO" id="GO:0003968">
    <property type="term" value="F:RNA-directed RNA polymerase activity"/>
    <property type="evidence" value="ECO:0007669"/>
    <property type="project" value="UniProtKB-KW"/>
</dbReference>
<dbReference type="InterPro" id="IPR007855">
    <property type="entry name" value="RDRP"/>
</dbReference>
<evidence type="ECO:0000256" key="8">
    <source>
        <dbReference type="PROSITE-ProRule" id="PRU00176"/>
    </source>
</evidence>
<dbReference type="AlphaFoldDB" id="A0A397IG03"/>
<dbReference type="Proteomes" id="UP000266861">
    <property type="component" value="Unassembled WGS sequence"/>
</dbReference>
<dbReference type="InterPro" id="IPR000504">
    <property type="entry name" value="RRM_dom"/>
</dbReference>
<evidence type="ECO:0000259" key="10">
    <source>
        <dbReference type="PROSITE" id="PS50102"/>
    </source>
</evidence>
<dbReference type="GO" id="GO:0003723">
    <property type="term" value="F:RNA binding"/>
    <property type="evidence" value="ECO:0007669"/>
    <property type="project" value="UniProtKB-UniRule"/>
</dbReference>
<dbReference type="EMBL" id="PQFF01000229">
    <property type="protein sequence ID" value="RHZ71993.1"/>
    <property type="molecule type" value="Genomic_DNA"/>
</dbReference>
<dbReference type="STRING" id="1348612.A0A397IG03"/>
<evidence type="ECO:0000256" key="1">
    <source>
        <dbReference type="ARBA" id="ARBA00005762"/>
    </source>
</evidence>
<dbReference type="EC" id="2.7.7.48" evidence="9"/>
<dbReference type="PROSITE" id="PS50102">
    <property type="entry name" value="RRM"/>
    <property type="match status" value="1"/>
</dbReference>
<keyword evidence="6" id="KW-0943">RNA-mediated gene silencing</keyword>
<protein>
    <recommendedName>
        <fullName evidence="9">RNA-dependent RNA polymerase</fullName>
        <ecNumber evidence="9">2.7.7.48</ecNumber>
    </recommendedName>
</protein>
<dbReference type="InterPro" id="IPR035979">
    <property type="entry name" value="RBD_domain_sf"/>
</dbReference>
<evidence type="ECO:0000313" key="11">
    <source>
        <dbReference type="EMBL" id="RHZ71993.1"/>
    </source>
</evidence>
<gene>
    <name evidence="11" type="ORF">Glove_248g34</name>
</gene>
<sequence>MDIFDVTRLDFSDSSSMGFNPPNVETDEIEIIEEEKEEENLEKFKELFVGNIPHAARANNIKTALEEYADIVIFRCEIKPEKSFGFIELNSEDANKLLRMAVFSPPECLGRKLKISETRNKKKNRIKMKKKVVTENVPEFEISSIELGNWAGQNSKKKNKRDKKYKKESKNWTFISDWVYPKYFDPPKLIISKPTNSFYIEGFSSPDINLRRVKIPFRSLSENKKGVLLNHKRRNDEEISLYISIKHPPELYQMSSQPLFELYETDFIAEIIREVEWLRTIDWTGIANAFGKCLVIRIVVKENHFQELLRCLKSSNIPGLPRHIPEGKIDCHQAPDLSSTYLSEIFKVLPFQLCFKLECLLSHSVLSPHEIQEYRLGERLTELYFDQKETIAWYALNQMTVKHWDPSDEYYSQRPIGIFEIAVNTFRGEYTEWHPSNPNLSKNNNERCAWVNHATITPTKIYFDGPTYEPSNRILRKYSNHIDRFIRVTFKDENFDRIFVNNKADEIYKLRIEFVMKSGFYVAGRQFEFLAFSSSQLRESSCWFVSAIRKDDDDYDEDDEFNADAIRRGMGELSSIQAPALYAARMGQCFTSTIGTIELEHHQVIEIDDIERNGYTFSDGCGTISPELAKRVTKFYWGNQQKNDKEVPSVFQIRFGGSKGVVSVDSTLRGEMLCLRKSQIKFPSPVSRNLEICKVVKNPLPAHLNRQIIMILSALGISDDVFLSLQDRMRDDIDKMMKNPEKAKEIVKRSTGSRECSHITRCILSMIDEGLMRSGEPFLKGLLECRRIFALKSLRYRARILVPNGFLLYGILDEVGVLEPDEIFVQTSTINTDIPTFSNINKKAKRNHKIYTGRAVITRNPCLHPGDIRYVTAVDIPALRHLHNCVVFSQKGDRPLPNYLSGGDLDGDEYFVCFDERLIPSENEEPMNYDAPKRKTLDRPVEISDIYEFFTDFMRNNRLGQIANLHMAKADISPNGVRDQGCMRLAELHSMAVDFNKSGVPVTDRLPKVEQYPDFMENKRKNSYKSDKILGKLYRRIEIDHQTEENSLLNYDDDEIILNEDFLFDGYEEFVEEAVIARNTFNSEIRSLMKKFSVKSEPEVITANLLSYRRVDGRKSQDIREAISGSISHTIHLFRKNFISELRNTEDETERALEIEGETFSYHVHVPINDETKAKASAWYAVTYDREKYPDHIDDTKLLSFSWVVADILLAIRMEKQLEIVKELVEQLTIE</sequence>
<evidence type="ECO:0000256" key="4">
    <source>
        <dbReference type="ARBA" id="ARBA00022695"/>
    </source>
</evidence>
<dbReference type="InterPro" id="IPR057596">
    <property type="entry name" value="RDRP_core"/>
</dbReference>
<keyword evidence="12" id="KW-1185">Reference proteome</keyword>